<dbReference type="Gene3D" id="2.130.10.10">
    <property type="entry name" value="YVTN repeat-like/Quinoprotein amine dehydrogenase"/>
    <property type="match status" value="2"/>
</dbReference>
<dbReference type="Pfam" id="PF00400">
    <property type="entry name" value="WD40"/>
    <property type="match status" value="1"/>
</dbReference>
<keyword evidence="5" id="KW-1185">Reference proteome</keyword>
<dbReference type="OrthoDB" id="6192037at2"/>
<dbReference type="Proteomes" id="UP000192923">
    <property type="component" value="Unassembled WGS sequence"/>
</dbReference>
<reference evidence="4 5" key="1">
    <citation type="submission" date="2016-12" db="EMBL/GenBank/DDBJ databases">
        <authorList>
            <person name="Song W.-J."/>
            <person name="Kurnit D.M."/>
        </authorList>
    </citation>
    <scope>NUCLEOTIDE SEQUENCE [LARGE SCALE GENOMIC DNA]</scope>
    <source>
        <strain evidence="4 5">175</strain>
    </source>
</reference>
<keyword evidence="3" id="KW-1133">Transmembrane helix</keyword>
<evidence type="ECO:0000256" key="2">
    <source>
        <dbReference type="ARBA" id="ARBA00022737"/>
    </source>
</evidence>
<keyword evidence="3" id="KW-0812">Transmembrane</keyword>
<feature type="transmembrane region" description="Helical" evidence="3">
    <location>
        <begin position="12"/>
        <end position="29"/>
    </location>
</feature>
<dbReference type="RefSeq" id="WP_085211199.1">
    <property type="nucleotide sequence ID" value="NZ_FXAM01000001.1"/>
</dbReference>
<accession>A0A1Y6CV75</accession>
<keyword evidence="1" id="KW-0853">WD repeat</keyword>
<dbReference type="InterPro" id="IPR011047">
    <property type="entry name" value="Quinoprotein_ADH-like_sf"/>
</dbReference>
<dbReference type="PANTHER" id="PTHR19848">
    <property type="entry name" value="WD40 REPEAT PROTEIN"/>
    <property type="match status" value="1"/>
</dbReference>
<evidence type="ECO:0000313" key="4">
    <source>
        <dbReference type="EMBL" id="SMF94110.1"/>
    </source>
</evidence>
<sequence>MNALLSYIEKLLVGIFVLGFLALIAIGVLRYREGESGEGGATWHQAKKHNTIEGYLEFLRDCQSCAHETDAIAALDELQHGLGLVARLAQGHLEERASVALPVFSSDGKTLLALGGKEPHLWDANTGTRLPLEEGSFAIKGGDAITALAYAPDGSWVAAGLSGAENGNMLVWDRQSGGLVGEHLIDGFDAQTLAFEPRAQTLGWLAHGPLGIWEPLTGKFLRATHEGASALAFTRMDKSHTLMVTAAGREIWFWEPATLELVRQAVMKTDRTLLGLSQDGRVAGYAEGPVLELWDVRTGAWIATLQDHDGDALAFCRDIKKGWILVGTRTGSLYLWDTKLPTALGRIAAHEGPVEQLACSGKGRAVSISWDSAKIWDLDKLSKMPVEKPKFEE</sequence>
<dbReference type="InterPro" id="IPR001680">
    <property type="entry name" value="WD40_rpt"/>
</dbReference>
<keyword evidence="2" id="KW-0677">Repeat</keyword>
<dbReference type="STRING" id="1760988.SAMN02949497_1417"/>
<dbReference type="SUPFAM" id="SSF50998">
    <property type="entry name" value="Quinoprotein alcohol dehydrogenase-like"/>
    <property type="match status" value="1"/>
</dbReference>
<protein>
    <submittedName>
        <fullName evidence="4">WD40 repeat</fullName>
    </submittedName>
</protein>
<dbReference type="AlphaFoldDB" id="A0A1Y6CV75"/>
<evidence type="ECO:0000313" key="5">
    <source>
        <dbReference type="Proteomes" id="UP000192923"/>
    </source>
</evidence>
<evidence type="ECO:0000256" key="3">
    <source>
        <dbReference type="SAM" id="Phobius"/>
    </source>
</evidence>
<dbReference type="PANTHER" id="PTHR19848:SF8">
    <property type="entry name" value="F-BOX AND WD REPEAT DOMAIN CONTAINING 7"/>
    <property type="match status" value="1"/>
</dbReference>
<dbReference type="EMBL" id="FXAM01000001">
    <property type="protein sequence ID" value="SMF94110.1"/>
    <property type="molecule type" value="Genomic_DNA"/>
</dbReference>
<proteinExistence type="predicted"/>
<name>A0A1Y6CV75_9GAMM</name>
<gene>
    <name evidence="4" type="ORF">SAMN02949497_1417</name>
</gene>
<keyword evidence="3" id="KW-0472">Membrane</keyword>
<dbReference type="SMART" id="SM00320">
    <property type="entry name" value="WD40"/>
    <property type="match status" value="3"/>
</dbReference>
<evidence type="ECO:0000256" key="1">
    <source>
        <dbReference type="ARBA" id="ARBA00022574"/>
    </source>
</evidence>
<organism evidence="4 5">
    <name type="scientific">Methylomagnum ishizawai</name>
    <dbReference type="NCBI Taxonomy" id="1760988"/>
    <lineage>
        <taxon>Bacteria</taxon>
        <taxon>Pseudomonadati</taxon>
        <taxon>Pseudomonadota</taxon>
        <taxon>Gammaproteobacteria</taxon>
        <taxon>Methylococcales</taxon>
        <taxon>Methylococcaceae</taxon>
        <taxon>Methylomagnum</taxon>
    </lineage>
</organism>
<dbReference type="InterPro" id="IPR015943">
    <property type="entry name" value="WD40/YVTN_repeat-like_dom_sf"/>
</dbReference>